<feature type="region of interest" description="Disordered" evidence="8">
    <location>
        <begin position="1"/>
        <end position="53"/>
    </location>
</feature>
<feature type="region of interest" description="Disordered" evidence="8">
    <location>
        <begin position="67"/>
        <end position="91"/>
    </location>
</feature>
<evidence type="ECO:0000256" key="7">
    <source>
        <dbReference type="SAM" id="Coils"/>
    </source>
</evidence>
<comment type="caution">
    <text evidence="10">The sequence shown here is derived from an EMBL/GenBank/DDBJ whole genome shotgun (WGS) entry which is preliminary data.</text>
</comment>
<dbReference type="NCBIfam" id="TIGR01933">
    <property type="entry name" value="hflK"/>
    <property type="match status" value="1"/>
</dbReference>
<feature type="compositionally biased region" description="Low complexity" evidence="8">
    <location>
        <begin position="417"/>
        <end position="435"/>
    </location>
</feature>
<dbReference type="OrthoDB" id="9779595at2"/>
<dbReference type="SUPFAM" id="SSF117892">
    <property type="entry name" value="Band 7/SPFH domain"/>
    <property type="match status" value="1"/>
</dbReference>
<dbReference type="PANTHER" id="PTHR43327:SF2">
    <property type="entry name" value="MODULATOR OF FTSH PROTEASE HFLK"/>
    <property type="match status" value="1"/>
</dbReference>
<dbReference type="GO" id="GO:0008233">
    <property type="term" value="F:peptidase activity"/>
    <property type="evidence" value="ECO:0007669"/>
    <property type="project" value="UniProtKB-KW"/>
</dbReference>
<dbReference type="InterPro" id="IPR001107">
    <property type="entry name" value="Band_7"/>
</dbReference>
<evidence type="ECO:0000259" key="9">
    <source>
        <dbReference type="SMART" id="SM00244"/>
    </source>
</evidence>
<feature type="compositionally biased region" description="Gly residues" evidence="8">
    <location>
        <begin position="1"/>
        <end position="17"/>
    </location>
</feature>
<feature type="domain" description="Band 7" evidence="9">
    <location>
        <begin position="113"/>
        <end position="282"/>
    </location>
</feature>
<evidence type="ECO:0000256" key="6">
    <source>
        <dbReference type="RuleBase" id="RU364113"/>
    </source>
</evidence>
<feature type="compositionally biased region" description="Gly residues" evidence="8">
    <location>
        <begin position="395"/>
        <end position="404"/>
    </location>
</feature>
<feature type="compositionally biased region" description="Gly residues" evidence="8">
    <location>
        <begin position="70"/>
        <end position="87"/>
    </location>
</feature>
<comment type="subunit">
    <text evidence="6">HflC and HflK may interact to form a multimeric complex.</text>
</comment>
<dbReference type="Gene3D" id="3.30.479.30">
    <property type="entry name" value="Band 7 domain"/>
    <property type="match status" value="1"/>
</dbReference>
<feature type="region of interest" description="Disordered" evidence="8">
    <location>
        <begin position="387"/>
        <end position="435"/>
    </location>
</feature>
<keyword evidence="10" id="KW-0378">Hydrolase</keyword>
<evidence type="ECO:0000256" key="3">
    <source>
        <dbReference type="ARBA" id="ARBA00022692"/>
    </source>
</evidence>
<name>A0A419A233_9RHOB</name>
<evidence type="ECO:0000256" key="1">
    <source>
        <dbReference type="ARBA" id="ARBA00004167"/>
    </source>
</evidence>
<dbReference type="RefSeq" id="WP_119884940.1">
    <property type="nucleotide sequence ID" value="NZ_CP067169.1"/>
</dbReference>
<protein>
    <recommendedName>
        <fullName evidence="6">Protein HflK</fullName>
    </recommendedName>
</protein>
<evidence type="ECO:0000256" key="4">
    <source>
        <dbReference type="ARBA" id="ARBA00022989"/>
    </source>
</evidence>
<proteinExistence type="inferred from homology"/>
<dbReference type="Pfam" id="PF01145">
    <property type="entry name" value="Band_7"/>
    <property type="match status" value="1"/>
</dbReference>
<dbReference type="SMART" id="SM00244">
    <property type="entry name" value="PHB"/>
    <property type="match status" value="1"/>
</dbReference>
<sequence>MANQGPWGGGGGGNGGRGDGDGDKKPANRPWGAQPPNGSRRPGPGGEPPRPEIEDLMKKGQERLRVLMGGRNGNGGGMNGGGHGRGPSGPNFQINRSTLAVAGLVVAGLWAFASFYRVQTNEQSVEFLFGRAISVGTEGLNFAPWPVVTAEVVSVTNERVTEIGTGAAGPMDSGLMLTRDQNIVDMEYQVVWNIRDPQMFLFNLADPADTIRAVSEAAMRDIIARSELAPILNRDRGAIATDLQAAVQNTLDAYQSGINVVRVNLDRADPPAEVIDAFREVQAAQQERDRLQNEADAYANRELAAARGQAAQILEQAEAYRAEAVNTAVGEASRFNSIYEEYVNAPDVTRRRMYLETMEQVLGDVNKIIIGEGIAGGEGGSGVVPYLPLDQLRGTQGGQTGSQTGGTQPNTSATASPGASQTTGPAGTTTSGGTN</sequence>
<dbReference type="InterPro" id="IPR010201">
    <property type="entry name" value="HflK"/>
</dbReference>
<comment type="subcellular location">
    <subcellularLocation>
        <location evidence="1">Membrane</location>
        <topology evidence="1">Single-pass membrane protein</topology>
    </subcellularLocation>
</comment>
<evidence type="ECO:0000313" key="11">
    <source>
        <dbReference type="Proteomes" id="UP000285530"/>
    </source>
</evidence>
<evidence type="ECO:0000256" key="8">
    <source>
        <dbReference type="SAM" id="MobiDB-lite"/>
    </source>
</evidence>
<dbReference type="AlphaFoldDB" id="A0A419A233"/>
<evidence type="ECO:0000256" key="2">
    <source>
        <dbReference type="ARBA" id="ARBA00006971"/>
    </source>
</evidence>
<evidence type="ECO:0000256" key="5">
    <source>
        <dbReference type="ARBA" id="ARBA00023136"/>
    </source>
</evidence>
<dbReference type="PANTHER" id="PTHR43327">
    <property type="entry name" value="STOMATIN-LIKE PROTEIN 2, MITOCHONDRIAL"/>
    <property type="match status" value="1"/>
</dbReference>
<organism evidence="10 11">
    <name type="scientific">Paracoccus aestuarii</name>
    <dbReference type="NCBI Taxonomy" id="453842"/>
    <lineage>
        <taxon>Bacteria</taxon>
        <taxon>Pseudomonadati</taxon>
        <taxon>Pseudomonadota</taxon>
        <taxon>Alphaproteobacteria</taxon>
        <taxon>Rhodobacterales</taxon>
        <taxon>Paracoccaceae</taxon>
        <taxon>Paracoccus</taxon>
    </lineage>
</organism>
<keyword evidence="5" id="KW-0472">Membrane</keyword>
<keyword evidence="7" id="KW-0175">Coiled coil</keyword>
<feature type="coiled-coil region" evidence="7">
    <location>
        <begin position="274"/>
        <end position="323"/>
    </location>
</feature>
<dbReference type="GO" id="GO:0016020">
    <property type="term" value="C:membrane"/>
    <property type="evidence" value="ECO:0007669"/>
    <property type="project" value="UniProtKB-SubCell"/>
</dbReference>
<dbReference type="EMBL" id="QZEV01000004">
    <property type="protein sequence ID" value="RJL06988.1"/>
    <property type="molecule type" value="Genomic_DNA"/>
</dbReference>
<keyword evidence="3" id="KW-0812">Transmembrane</keyword>
<keyword evidence="10" id="KW-0645">Protease</keyword>
<comment type="similarity">
    <text evidence="2 6">Belongs to the band 7/mec-2 family. HflK subfamily.</text>
</comment>
<dbReference type="GO" id="GO:0006508">
    <property type="term" value="P:proteolysis"/>
    <property type="evidence" value="ECO:0007669"/>
    <property type="project" value="UniProtKB-KW"/>
</dbReference>
<gene>
    <name evidence="10" type="primary">hflK</name>
    <name evidence="10" type="ORF">D3P06_01985</name>
</gene>
<keyword evidence="4" id="KW-1133">Transmembrane helix</keyword>
<reference evidence="10 11" key="1">
    <citation type="submission" date="2018-09" db="EMBL/GenBank/DDBJ databases">
        <title>Paracoccus onubensis nov. sp. a moderate halophilic bacterium isolated from Gruta de las Maravillas (Aracena, Spain).</title>
        <authorList>
            <person name="Jurado V."/>
            <person name="Gutierrez-Patricio S."/>
            <person name="Gonzalez-Pimentel J.L."/>
            <person name="Laiz L."/>
            <person name="Saiz-Jimenez C."/>
        </authorList>
    </citation>
    <scope>NUCLEOTIDE SEQUENCE [LARGE SCALE GENOMIC DNA]</scope>
    <source>
        <strain evidence="10 11">DSM 19484</strain>
    </source>
</reference>
<dbReference type="CDD" id="cd03404">
    <property type="entry name" value="SPFH_HflK"/>
    <property type="match status" value="1"/>
</dbReference>
<keyword evidence="11" id="KW-1185">Reference proteome</keyword>
<dbReference type="InterPro" id="IPR050710">
    <property type="entry name" value="Band7/mec-2_domain"/>
</dbReference>
<comment type="function">
    <text evidence="6">HflC and HflK could encode or regulate a protease.</text>
</comment>
<evidence type="ECO:0000313" key="10">
    <source>
        <dbReference type="EMBL" id="RJL06988.1"/>
    </source>
</evidence>
<dbReference type="InterPro" id="IPR036013">
    <property type="entry name" value="Band_7/SPFH_dom_sf"/>
</dbReference>
<accession>A0A419A233</accession>
<dbReference type="Proteomes" id="UP000285530">
    <property type="component" value="Unassembled WGS sequence"/>
</dbReference>